<keyword evidence="2" id="KW-0560">Oxidoreductase</keyword>
<dbReference type="InterPro" id="IPR020471">
    <property type="entry name" value="AKR"/>
</dbReference>
<dbReference type="Gene3D" id="3.20.20.100">
    <property type="entry name" value="NADP-dependent oxidoreductase domain"/>
    <property type="match status" value="1"/>
</dbReference>
<dbReference type="InterPro" id="IPR036812">
    <property type="entry name" value="NAD(P)_OxRdtase_dom_sf"/>
</dbReference>
<dbReference type="SUPFAM" id="SSF51430">
    <property type="entry name" value="NAD(P)-linked oxidoreductase"/>
    <property type="match status" value="1"/>
</dbReference>
<protein>
    <recommendedName>
        <fullName evidence="5">Oxidoreductase</fullName>
    </recommendedName>
</protein>
<gene>
    <name evidence="3" type="ORF">ACFQ3L_02090</name>
</gene>
<evidence type="ECO:0000256" key="1">
    <source>
        <dbReference type="ARBA" id="ARBA00022857"/>
    </source>
</evidence>
<name>A0ABW4B671_9LACO</name>
<sequence>MSHLTKLSDTKALNAALAIPALGVIVDEAPAPLAAAALAQGYRHLVCAPAHLATVQAAVAAAATPVFITVRLVSPVAPALAALAQADLLVATAAADGDLTALAQAVAAGRAKAWGSDAEDQAAAGQAVLVMPLGVTRQYPAAVARAQAAHQLVATDLPFGQGDLALLRPLRRMAERYQKTPAQIVVRWLLQGERLVWLPAQTPAQLAEWGDVFDFELSFHDMQVLASLDGRAMAPQKRRRH</sequence>
<dbReference type="Proteomes" id="UP001597249">
    <property type="component" value="Unassembled WGS sequence"/>
</dbReference>
<reference evidence="4" key="1">
    <citation type="journal article" date="2019" name="Int. J. Syst. Evol. Microbiol.">
        <title>The Global Catalogue of Microorganisms (GCM) 10K type strain sequencing project: providing services to taxonomists for standard genome sequencing and annotation.</title>
        <authorList>
            <consortium name="The Broad Institute Genomics Platform"/>
            <consortium name="The Broad Institute Genome Sequencing Center for Infectious Disease"/>
            <person name="Wu L."/>
            <person name="Ma J."/>
        </authorList>
    </citation>
    <scope>NUCLEOTIDE SEQUENCE [LARGE SCALE GENOMIC DNA]</scope>
    <source>
        <strain evidence="4">CCM 8911</strain>
    </source>
</reference>
<evidence type="ECO:0000256" key="2">
    <source>
        <dbReference type="ARBA" id="ARBA00023002"/>
    </source>
</evidence>
<accession>A0ABW4B671</accession>
<dbReference type="PANTHER" id="PTHR43827">
    <property type="entry name" value="2,5-DIKETO-D-GLUCONIC ACID REDUCTASE"/>
    <property type="match status" value="1"/>
</dbReference>
<dbReference type="EMBL" id="JBHTMO010000003">
    <property type="protein sequence ID" value="MFD1392376.1"/>
    <property type="molecule type" value="Genomic_DNA"/>
</dbReference>
<evidence type="ECO:0000313" key="4">
    <source>
        <dbReference type="Proteomes" id="UP001597249"/>
    </source>
</evidence>
<evidence type="ECO:0008006" key="5">
    <source>
        <dbReference type="Google" id="ProtNLM"/>
    </source>
</evidence>
<organism evidence="3 4">
    <name type="scientific">Lacticaseibacillus jixianensis</name>
    <dbReference type="NCBI Taxonomy" id="2486012"/>
    <lineage>
        <taxon>Bacteria</taxon>
        <taxon>Bacillati</taxon>
        <taxon>Bacillota</taxon>
        <taxon>Bacilli</taxon>
        <taxon>Lactobacillales</taxon>
        <taxon>Lactobacillaceae</taxon>
        <taxon>Lacticaseibacillus</taxon>
    </lineage>
</organism>
<comment type="caution">
    <text evidence="3">The sequence shown here is derived from an EMBL/GenBank/DDBJ whole genome shotgun (WGS) entry which is preliminary data.</text>
</comment>
<proteinExistence type="predicted"/>
<dbReference type="PANTHER" id="PTHR43827:SF3">
    <property type="entry name" value="NADP-DEPENDENT OXIDOREDUCTASE DOMAIN-CONTAINING PROTEIN"/>
    <property type="match status" value="1"/>
</dbReference>
<keyword evidence="1" id="KW-0521">NADP</keyword>
<evidence type="ECO:0000313" key="3">
    <source>
        <dbReference type="EMBL" id="MFD1392376.1"/>
    </source>
</evidence>
<dbReference type="RefSeq" id="WP_125585332.1">
    <property type="nucleotide sequence ID" value="NZ_JBHTMO010000003.1"/>
</dbReference>
<keyword evidence="4" id="KW-1185">Reference proteome</keyword>